<dbReference type="AlphaFoldDB" id="A0A4R6U240"/>
<comment type="caution">
    <text evidence="2">The sequence shown here is derived from an EMBL/GenBank/DDBJ whole genome shotgun (WGS) entry which is preliminary data.</text>
</comment>
<dbReference type="InterPro" id="IPR027275">
    <property type="entry name" value="PRC-brl_dom"/>
</dbReference>
<feature type="domain" description="PRC-barrel" evidence="1">
    <location>
        <begin position="1"/>
        <end position="78"/>
    </location>
</feature>
<protein>
    <submittedName>
        <fullName evidence="2">YlmC/YmxH family sporulation protein</fullName>
    </submittedName>
</protein>
<evidence type="ECO:0000259" key="1">
    <source>
        <dbReference type="Pfam" id="PF05239"/>
    </source>
</evidence>
<gene>
    <name evidence="2" type="ORF">EV213_10763</name>
</gene>
<dbReference type="Pfam" id="PF05239">
    <property type="entry name" value="PRC"/>
    <property type="match status" value="1"/>
</dbReference>
<dbReference type="OrthoDB" id="2468688at2"/>
<sequence length="84" mass="9528">MRLSELNSKEIIDLNNGERHGTVGQCDLEIDVRSGNIHRIIVPDLKWLGLKKASDRLTIEWSDIETIGKDMVLINSRVELSDVD</sequence>
<name>A0A4R6U240_9BACI</name>
<dbReference type="Gene3D" id="2.30.30.240">
    <property type="entry name" value="PRC-barrel domain"/>
    <property type="match status" value="1"/>
</dbReference>
<organism evidence="2 3">
    <name type="scientific">Aureibacillus halotolerans</name>
    <dbReference type="NCBI Taxonomy" id="1508390"/>
    <lineage>
        <taxon>Bacteria</taxon>
        <taxon>Bacillati</taxon>
        <taxon>Bacillota</taxon>
        <taxon>Bacilli</taxon>
        <taxon>Bacillales</taxon>
        <taxon>Bacillaceae</taxon>
        <taxon>Aureibacillus</taxon>
    </lineage>
</organism>
<dbReference type="RefSeq" id="WP_133580375.1">
    <property type="nucleotide sequence ID" value="NZ_SNYJ01000007.1"/>
</dbReference>
<dbReference type="PANTHER" id="PTHR40061:SF2">
    <property type="entry name" value="PRC-BARREL DOMAIN-CONTAINING PROTEIN"/>
    <property type="match status" value="1"/>
</dbReference>
<dbReference type="EMBL" id="SNYJ01000007">
    <property type="protein sequence ID" value="TDQ39696.1"/>
    <property type="molecule type" value="Genomic_DNA"/>
</dbReference>
<proteinExistence type="predicted"/>
<dbReference type="PANTHER" id="PTHR40061">
    <property type="entry name" value="SPORULATION PROTEIN YLMC-RELATED"/>
    <property type="match status" value="1"/>
</dbReference>
<keyword evidence="3" id="KW-1185">Reference proteome</keyword>
<reference evidence="2 3" key="1">
    <citation type="submission" date="2019-03" db="EMBL/GenBank/DDBJ databases">
        <title>Genomic Encyclopedia of Type Strains, Phase IV (KMG-IV): sequencing the most valuable type-strain genomes for metagenomic binning, comparative biology and taxonomic classification.</title>
        <authorList>
            <person name="Goeker M."/>
        </authorList>
    </citation>
    <scope>NUCLEOTIDE SEQUENCE [LARGE SCALE GENOMIC DNA]</scope>
    <source>
        <strain evidence="2 3">DSM 28697</strain>
    </source>
</reference>
<evidence type="ECO:0000313" key="2">
    <source>
        <dbReference type="EMBL" id="TDQ39696.1"/>
    </source>
</evidence>
<dbReference type="NCBIfam" id="TIGR02888">
    <property type="entry name" value="spore_YlmC_YmxH"/>
    <property type="match status" value="1"/>
</dbReference>
<accession>A0A4R6U240</accession>
<dbReference type="InterPro" id="IPR011033">
    <property type="entry name" value="PRC_barrel-like_sf"/>
</dbReference>
<dbReference type="Proteomes" id="UP000295632">
    <property type="component" value="Unassembled WGS sequence"/>
</dbReference>
<evidence type="ECO:0000313" key="3">
    <source>
        <dbReference type="Proteomes" id="UP000295632"/>
    </source>
</evidence>
<dbReference type="SUPFAM" id="SSF50346">
    <property type="entry name" value="PRC-barrel domain"/>
    <property type="match status" value="1"/>
</dbReference>
<dbReference type="InterPro" id="IPR014238">
    <property type="entry name" value="Spore_YlmC/YmxH"/>
</dbReference>